<dbReference type="EMBL" id="CM037615">
    <property type="protein sequence ID" value="KAH8013531.1"/>
    <property type="molecule type" value="Genomic_DNA"/>
</dbReference>
<proteinExistence type="predicted"/>
<keyword evidence="2" id="KW-1185">Reference proteome</keyword>
<organism evidence="1 2">
    <name type="scientific">Sphaerodactylus townsendi</name>
    <dbReference type="NCBI Taxonomy" id="933632"/>
    <lineage>
        <taxon>Eukaryota</taxon>
        <taxon>Metazoa</taxon>
        <taxon>Chordata</taxon>
        <taxon>Craniata</taxon>
        <taxon>Vertebrata</taxon>
        <taxon>Euteleostomi</taxon>
        <taxon>Lepidosauria</taxon>
        <taxon>Squamata</taxon>
        <taxon>Bifurcata</taxon>
        <taxon>Gekkota</taxon>
        <taxon>Sphaerodactylidae</taxon>
        <taxon>Sphaerodactylus</taxon>
    </lineage>
</organism>
<reference evidence="1" key="1">
    <citation type="submission" date="2021-08" db="EMBL/GenBank/DDBJ databases">
        <title>The first chromosome-level gecko genome reveals the dynamic sex chromosomes of Neotropical dwarf geckos (Sphaerodactylidae: Sphaerodactylus).</title>
        <authorList>
            <person name="Pinto B.J."/>
            <person name="Keating S.E."/>
            <person name="Gamble T."/>
        </authorList>
    </citation>
    <scope>NUCLEOTIDE SEQUENCE</scope>
    <source>
        <strain evidence="1">TG3544</strain>
    </source>
</reference>
<sequence length="232" mass="26284">MPARHTMEAYVAKDDSNLFINMYAAFYHDLDAYRTLLQDSDAINWAQTFYILGHQDGILEASQDAAATKQVEFSPSSYFTYLNPDPNKMRTRQLDPSLRLSTLDSSHVDLLNEKWPYGGSEQSRRYLATLVRSFPNRCILDGNGLLISWGLFDPFGALAHGYTLPEYRGHGYMTAVSKVLSMHVHASGYPVYGNVALDNVHMQNINERWGSQRLSPLCHFIYHAPKTATINI</sequence>
<name>A0ACB8G1Q6_9SAUR</name>
<protein>
    <submittedName>
        <fullName evidence="1">Uncharacterized protein</fullName>
    </submittedName>
</protein>
<gene>
    <name evidence="1" type="ORF">K3G42_020298</name>
</gene>
<evidence type="ECO:0000313" key="1">
    <source>
        <dbReference type="EMBL" id="KAH8013531.1"/>
    </source>
</evidence>
<comment type="caution">
    <text evidence="1">The sequence shown here is derived from an EMBL/GenBank/DDBJ whole genome shotgun (WGS) entry which is preliminary data.</text>
</comment>
<dbReference type="Proteomes" id="UP000827872">
    <property type="component" value="Linkage Group LG02"/>
</dbReference>
<accession>A0ACB8G1Q6</accession>
<evidence type="ECO:0000313" key="2">
    <source>
        <dbReference type="Proteomes" id="UP000827872"/>
    </source>
</evidence>